<evidence type="ECO:0000256" key="1">
    <source>
        <dbReference type="SAM" id="MobiDB-lite"/>
    </source>
</evidence>
<evidence type="ECO:0000313" key="3">
    <source>
        <dbReference type="Proteomes" id="UP000053144"/>
    </source>
</evidence>
<protein>
    <submittedName>
        <fullName evidence="2">Uncharacterized protein</fullName>
    </submittedName>
</protein>
<organism evidence="2 3">
    <name type="scientific">Phaseolus angularis</name>
    <name type="common">Azuki bean</name>
    <name type="synonym">Vigna angularis</name>
    <dbReference type="NCBI Taxonomy" id="3914"/>
    <lineage>
        <taxon>Eukaryota</taxon>
        <taxon>Viridiplantae</taxon>
        <taxon>Streptophyta</taxon>
        <taxon>Embryophyta</taxon>
        <taxon>Tracheophyta</taxon>
        <taxon>Spermatophyta</taxon>
        <taxon>Magnoliopsida</taxon>
        <taxon>eudicotyledons</taxon>
        <taxon>Gunneridae</taxon>
        <taxon>Pentapetalae</taxon>
        <taxon>rosids</taxon>
        <taxon>fabids</taxon>
        <taxon>Fabales</taxon>
        <taxon>Fabaceae</taxon>
        <taxon>Papilionoideae</taxon>
        <taxon>50 kb inversion clade</taxon>
        <taxon>NPAAA clade</taxon>
        <taxon>indigoferoid/millettioid clade</taxon>
        <taxon>Phaseoleae</taxon>
        <taxon>Vigna</taxon>
    </lineage>
</organism>
<dbReference type="Gramene" id="KOM47395">
    <property type="protein sequence ID" value="KOM47395"/>
    <property type="gene ID" value="LR48_Vigan07g109900"/>
</dbReference>
<feature type="compositionally biased region" description="Polar residues" evidence="1">
    <location>
        <begin position="138"/>
        <end position="148"/>
    </location>
</feature>
<feature type="region of interest" description="Disordered" evidence="1">
    <location>
        <begin position="117"/>
        <end position="148"/>
    </location>
</feature>
<accession>A0A0L9UX12</accession>
<feature type="compositionally biased region" description="Polar residues" evidence="1">
    <location>
        <begin position="117"/>
        <end position="130"/>
    </location>
</feature>
<dbReference type="AlphaFoldDB" id="A0A0L9UX12"/>
<evidence type="ECO:0000313" key="2">
    <source>
        <dbReference type="EMBL" id="KOM47395.1"/>
    </source>
</evidence>
<feature type="compositionally biased region" description="Polar residues" evidence="1">
    <location>
        <begin position="67"/>
        <end position="78"/>
    </location>
</feature>
<feature type="region of interest" description="Disordered" evidence="1">
    <location>
        <begin position="1"/>
        <end position="99"/>
    </location>
</feature>
<reference evidence="3" key="1">
    <citation type="journal article" date="2015" name="Proc. Natl. Acad. Sci. U.S.A.">
        <title>Genome sequencing of adzuki bean (Vigna angularis) provides insight into high starch and low fat accumulation and domestication.</title>
        <authorList>
            <person name="Yang K."/>
            <person name="Tian Z."/>
            <person name="Chen C."/>
            <person name="Luo L."/>
            <person name="Zhao B."/>
            <person name="Wang Z."/>
            <person name="Yu L."/>
            <person name="Li Y."/>
            <person name="Sun Y."/>
            <person name="Li W."/>
            <person name="Chen Y."/>
            <person name="Li Y."/>
            <person name="Zhang Y."/>
            <person name="Ai D."/>
            <person name="Zhao J."/>
            <person name="Shang C."/>
            <person name="Ma Y."/>
            <person name="Wu B."/>
            <person name="Wang M."/>
            <person name="Gao L."/>
            <person name="Sun D."/>
            <person name="Zhang P."/>
            <person name="Guo F."/>
            <person name="Wang W."/>
            <person name="Li Y."/>
            <person name="Wang J."/>
            <person name="Varshney R.K."/>
            <person name="Wang J."/>
            <person name="Ling H.Q."/>
            <person name="Wan P."/>
        </authorList>
    </citation>
    <scope>NUCLEOTIDE SEQUENCE</scope>
    <source>
        <strain evidence="3">cv. Jingnong 6</strain>
    </source>
</reference>
<dbReference type="EMBL" id="CM003377">
    <property type="protein sequence ID" value="KOM47395.1"/>
    <property type="molecule type" value="Genomic_DNA"/>
</dbReference>
<dbReference type="Proteomes" id="UP000053144">
    <property type="component" value="Chromosome 7"/>
</dbReference>
<sequence length="148" mass="15922">MESEGMEEIEKPEKEKRRAVTISNSTPKGKVGPSPEKWSRPITPAKGGASIGRSTLIRSSKMKEHTGAQQQHAGSSNIPRPAVATRVQGESSSLVAGPAWQQRTAQLTSKVQQAFTVGNSTSRSSVQQQHAVEKRRSTAQLSSSSLEE</sequence>
<proteinExistence type="predicted"/>
<gene>
    <name evidence="2" type="ORF">LR48_Vigan07g109900</name>
</gene>
<name>A0A0L9UX12_PHAAN</name>
<feature type="compositionally biased region" description="Basic and acidic residues" evidence="1">
    <location>
        <begin position="8"/>
        <end position="18"/>
    </location>
</feature>